<dbReference type="SUPFAM" id="SSF56281">
    <property type="entry name" value="Metallo-hydrolase/oxidoreductase"/>
    <property type="match status" value="1"/>
</dbReference>
<evidence type="ECO:0000256" key="7">
    <source>
        <dbReference type="ARBA" id="ARBA00022723"/>
    </source>
</evidence>
<name>A0A4S4KED3_9APHY</name>
<dbReference type="GO" id="GO:0046872">
    <property type="term" value="F:metal ion binding"/>
    <property type="evidence" value="ECO:0007669"/>
    <property type="project" value="UniProtKB-KW"/>
</dbReference>
<accession>A0A4S4KED3</accession>
<organism evidence="12 13">
    <name type="scientific">Hermanssonia centrifuga</name>
    <dbReference type="NCBI Taxonomy" id="98765"/>
    <lineage>
        <taxon>Eukaryota</taxon>
        <taxon>Fungi</taxon>
        <taxon>Dikarya</taxon>
        <taxon>Basidiomycota</taxon>
        <taxon>Agaricomycotina</taxon>
        <taxon>Agaricomycetes</taxon>
        <taxon>Polyporales</taxon>
        <taxon>Meruliaceae</taxon>
        <taxon>Hermanssonia</taxon>
    </lineage>
</organism>
<gene>
    <name evidence="12" type="ORF">EW026_g5342</name>
</gene>
<dbReference type="EC" id="3.1.26.11" evidence="4"/>
<keyword evidence="10" id="KW-0862">Zinc</keyword>
<dbReference type="PANTHER" id="PTHR12553">
    <property type="entry name" value="ZINC PHOSPHODIESTERASE ELAC PROTEIN 2"/>
    <property type="match status" value="1"/>
</dbReference>
<comment type="cofactor">
    <cofactor evidence="2">
        <name>Zn(2+)</name>
        <dbReference type="ChEBI" id="CHEBI:29105"/>
    </cofactor>
</comment>
<proteinExistence type="inferred from homology"/>
<keyword evidence="13" id="KW-1185">Reference proteome</keyword>
<comment type="catalytic activity">
    <reaction evidence="1">
        <text>Endonucleolytic cleavage of RNA, removing extra 3' nucleotides from tRNA precursor, generating 3' termini of tRNAs. A 3'-hydroxy group is left at the tRNA terminus and a 5'-phosphoryl group is left at the trailer molecule.</text>
        <dbReference type="EC" id="3.1.26.11"/>
    </reaction>
</comment>
<dbReference type="PANTHER" id="PTHR12553:SF49">
    <property type="entry name" value="ZINC PHOSPHODIESTERASE ELAC PROTEIN 2"/>
    <property type="match status" value="1"/>
</dbReference>
<evidence type="ECO:0000256" key="6">
    <source>
        <dbReference type="ARBA" id="ARBA00022722"/>
    </source>
</evidence>
<dbReference type="GO" id="GO:0005739">
    <property type="term" value="C:mitochondrion"/>
    <property type="evidence" value="ECO:0007669"/>
    <property type="project" value="TreeGrafter"/>
</dbReference>
<evidence type="ECO:0000256" key="10">
    <source>
        <dbReference type="ARBA" id="ARBA00022833"/>
    </source>
</evidence>
<dbReference type="Proteomes" id="UP000309038">
    <property type="component" value="Unassembled WGS sequence"/>
</dbReference>
<keyword evidence="5" id="KW-0819">tRNA processing</keyword>
<protein>
    <recommendedName>
        <fullName evidence="4">ribonuclease Z</fullName>
        <ecNumber evidence="4">3.1.26.11</ecNumber>
    </recommendedName>
</protein>
<keyword evidence="6" id="KW-0540">Nuclease</keyword>
<evidence type="ECO:0000256" key="3">
    <source>
        <dbReference type="ARBA" id="ARBA00007823"/>
    </source>
</evidence>
<comment type="similarity">
    <text evidence="3">Belongs to the RNase Z family.</text>
</comment>
<evidence type="ECO:0000256" key="11">
    <source>
        <dbReference type="SAM" id="MobiDB-lite"/>
    </source>
</evidence>
<dbReference type="GO" id="GO:0042781">
    <property type="term" value="F:3'-tRNA processing endoribonuclease activity"/>
    <property type="evidence" value="ECO:0007669"/>
    <property type="project" value="UniProtKB-EC"/>
</dbReference>
<keyword evidence="9" id="KW-0378">Hydrolase</keyword>
<keyword evidence="8" id="KW-0255">Endonuclease</keyword>
<dbReference type="InterPro" id="IPR047151">
    <property type="entry name" value="RNZ2-like"/>
</dbReference>
<evidence type="ECO:0000313" key="13">
    <source>
        <dbReference type="Proteomes" id="UP000309038"/>
    </source>
</evidence>
<dbReference type="AlphaFoldDB" id="A0A4S4KED3"/>
<keyword evidence="7" id="KW-0479">Metal-binding</keyword>
<evidence type="ECO:0000256" key="5">
    <source>
        <dbReference type="ARBA" id="ARBA00022694"/>
    </source>
</evidence>
<evidence type="ECO:0000256" key="4">
    <source>
        <dbReference type="ARBA" id="ARBA00012477"/>
    </source>
</evidence>
<dbReference type="GO" id="GO:1990180">
    <property type="term" value="P:mitochondrial tRNA 3'-end processing"/>
    <property type="evidence" value="ECO:0007669"/>
    <property type="project" value="TreeGrafter"/>
</dbReference>
<evidence type="ECO:0000256" key="9">
    <source>
        <dbReference type="ARBA" id="ARBA00022801"/>
    </source>
</evidence>
<feature type="region of interest" description="Disordered" evidence="11">
    <location>
        <begin position="1"/>
        <end position="20"/>
    </location>
</feature>
<reference evidence="12 13" key="1">
    <citation type="submission" date="2019-02" db="EMBL/GenBank/DDBJ databases">
        <title>Genome sequencing of the rare red list fungi Phlebia centrifuga.</title>
        <authorList>
            <person name="Buettner E."/>
            <person name="Kellner H."/>
        </authorList>
    </citation>
    <scope>NUCLEOTIDE SEQUENCE [LARGE SCALE GENOMIC DNA]</scope>
    <source>
        <strain evidence="12 13">DSM 108282</strain>
    </source>
</reference>
<evidence type="ECO:0000256" key="8">
    <source>
        <dbReference type="ARBA" id="ARBA00022759"/>
    </source>
</evidence>
<sequence>MSAFVDPASSRFSADTRPTNNLVQAGKNATLLIHEATMGDEEEEMAQAKAHSTFSQAVDIGRRMKAENILLTHFSARYPKMPQSEVAISEDKVYSVLEDRASAPPADLSATEQSLLINDPSKPVLALAFDHARIRIGEMRKLRAYLPAIEQTFAETAEKEDEEINPKKGSW</sequence>
<evidence type="ECO:0000313" key="12">
    <source>
        <dbReference type="EMBL" id="THG96498.1"/>
    </source>
</evidence>
<evidence type="ECO:0000256" key="2">
    <source>
        <dbReference type="ARBA" id="ARBA00001947"/>
    </source>
</evidence>
<feature type="compositionally biased region" description="Polar residues" evidence="11">
    <location>
        <begin position="10"/>
        <end position="20"/>
    </location>
</feature>
<comment type="caution">
    <text evidence="12">The sequence shown here is derived from an EMBL/GenBank/DDBJ whole genome shotgun (WGS) entry which is preliminary data.</text>
</comment>
<evidence type="ECO:0000256" key="1">
    <source>
        <dbReference type="ARBA" id="ARBA00000402"/>
    </source>
</evidence>
<dbReference type="InterPro" id="IPR036866">
    <property type="entry name" value="RibonucZ/Hydroxyglut_hydro"/>
</dbReference>
<dbReference type="EMBL" id="SGPJ01000230">
    <property type="protein sequence ID" value="THG96498.1"/>
    <property type="molecule type" value="Genomic_DNA"/>
</dbReference>
<dbReference type="Gene3D" id="3.60.15.10">
    <property type="entry name" value="Ribonuclease Z/Hydroxyacylglutathione hydrolase-like"/>
    <property type="match status" value="1"/>
</dbReference>